<dbReference type="Gene3D" id="2.40.160.50">
    <property type="entry name" value="membrane protein fhac: a member of the omp85/tpsb transporter family"/>
    <property type="match status" value="1"/>
</dbReference>
<dbReference type="Proteomes" id="UP000220246">
    <property type="component" value="Unassembled WGS sequence"/>
</dbReference>
<dbReference type="AlphaFoldDB" id="A0A2A7UYP4"/>
<keyword evidence="1" id="KW-1134">Transmembrane beta strand</keyword>
<dbReference type="RefSeq" id="WP_066536481.1">
    <property type="nucleotide sequence ID" value="NZ_PDEA01000001.1"/>
</dbReference>
<dbReference type="Pfam" id="PF08479">
    <property type="entry name" value="POTRA_2"/>
    <property type="match status" value="1"/>
</dbReference>
<dbReference type="GeneID" id="80802689"/>
<organism evidence="7 8">
    <name type="scientific">Comamonas terrigena</name>
    <dbReference type="NCBI Taxonomy" id="32013"/>
    <lineage>
        <taxon>Bacteria</taxon>
        <taxon>Pseudomonadati</taxon>
        <taxon>Pseudomonadota</taxon>
        <taxon>Betaproteobacteria</taxon>
        <taxon>Burkholderiales</taxon>
        <taxon>Comamonadaceae</taxon>
        <taxon>Comamonas</taxon>
    </lineage>
</organism>
<dbReference type="GO" id="GO:0046819">
    <property type="term" value="P:protein secretion by the type V secretion system"/>
    <property type="evidence" value="ECO:0007669"/>
    <property type="project" value="TreeGrafter"/>
</dbReference>
<keyword evidence="3" id="KW-0998">Cell outer membrane</keyword>
<evidence type="ECO:0000313" key="7">
    <source>
        <dbReference type="EMBL" id="PEH90378.1"/>
    </source>
</evidence>
<dbReference type="OrthoDB" id="5753546at2"/>
<reference evidence="8" key="1">
    <citation type="submission" date="2017-09" db="EMBL/GenBank/DDBJ databases">
        <title>FDA dAtabase for Regulatory Grade micrObial Sequences (FDA-ARGOS): Supporting development and validation of Infectious Disease Dx tests.</title>
        <authorList>
            <person name="Minogue T."/>
            <person name="Wolcott M."/>
            <person name="Wasieloski L."/>
            <person name="Aguilar W."/>
            <person name="Moore D."/>
            <person name="Tallon L."/>
            <person name="Sadzewicz L."/>
            <person name="Ott S."/>
            <person name="Zhao X."/>
            <person name="Nagaraj S."/>
            <person name="Vavikolanu K."/>
            <person name="Aluvathingal J."/>
            <person name="Nadendla S."/>
            <person name="Sichtig H."/>
        </authorList>
    </citation>
    <scope>NUCLEOTIDE SEQUENCE [LARGE SCALE GENOMIC DNA]</scope>
    <source>
        <strain evidence="8">FDAARGOS_394</strain>
    </source>
</reference>
<comment type="caution">
    <text evidence="7">The sequence shown here is derived from an EMBL/GenBank/DDBJ whole genome shotgun (WGS) entry which is preliminary data.</text>
</comment>
<keyword evidence="8" id="KW-1185">Reference proteome</keyword>
<dbReference type="GO" id="GO:0008320">
    <property type="term" value="F:protein transmembrane transporter activity"/>
    <property type="evidence" value="ECO:0007669"/>
    <property type="project" value="TreeGrafter"/>
</dbReference>
<feature type="domain" description="Polypeptide-transport-associated ShlB-type" evidence="6">
    <location>
        <begin position="67"/>
        <end position="139"/>
    </location>
</feature>
<evidence type="ECO:0000256" key="4">
    <source>
        <dbReference type="SAM" id="SignalP"/>
    </source>
</evidence>
<dbReference type="STRING" id="1219032.GCA_001515545_01883"/>
<dbReference type="GO" id="GO:0098046">
    <property type="term" value="C:type V protein secretion system complex"/>
    <property type="evidence" value="ECO:0007669"/>
    <property type="project" value="TreeGrafter"/>
</dbReference>
<proteinExistence type="predicted"/>
<dbReference type="InterPro" id="IPR051544">
    <property type="entry name" value="TPS_OM_transporter"/>
</dbReference>
<feature type="domain" description="Haemolysin activator HlyB C-terminal" evidence="5">
    <location>
        <begin position="253"/>
        <end position="517"/>
    </location>
</feature>
<feature type="signal peptide" evidence="4">
    <location>
        <begin position="1"/>
        <end position="21"/>
    </location>
</feature>
<name>A0A2A7UYP4_COMTR</name>
<evidence type="ECO:0000256" key="1">
    <source>
        <dbReference type="ARBA" id="ARBA00022452"/>
    </source>
</evidence>
<dbReference type="PANTHER" id="PTHR34597:SF6">
    <property type="entry name" value="BLR6126 PROTEIN"/>
    <property type="match status" value="1"/>
</dbReference>
<dbReference type="EMBL" id="PDEA01000001">
    <property type="protein sequence ID" value="PEH90378.1"/>
    <property type="molecule type" value="Genomic_DNA"/>
</dbReference>
<evidence type="ECO:0000259" key="5">
    <source>
        <dbReference type="Pfam" id="PF03865"/>
    </source>
</evidence>
<keyword evidence="4" id="KW-0732">Signal</keyword>
<dbReference type="Pfam" id="PF03865">
    <property type="entry name" value="ShlB"/>
    <property type="match status" value="1"/>
</dbReference>
<keyword evidence="1" id="KW-0472">Membrane</keyword>
<accession>A0A2A7UYP4</accession>
<protein>
    <submittedName>
        <fullName evidence="7">ShlB/FhaC/HecB family hemolysin secretion/activation protein</fullName>
    </submittedName>
</protein>
<feature type="chain" id="PRO_5012089013" evidence="4">
    <location>
        <begin position="22"/>
        <end position="556"/>
    </location>
</feature>
<dbReference type="Gene3D" id="3.10.20.310">
    <property type="entry name" value="membrane protein fhac"/>
    <property type="match status" value="1"/>
</dbReference>
<dbReference type="InterPro" id="IPR013686">
    <property type="entry name" value="Polypept-transport_assoc_ShlB"/>
</dbReference>
<evidence type="ECO:0000313" key="8">
    <source>
        <dbReference type="Proteomes" id="UP000220246"/>
    </source>
</evidence>
<evidence type="ECO:0000256" key="2">
    <source>
        <dbReference type="ARBA" id="ARBA00022692"/>
    </source>
</evidence>
<evidence type="ECO:0000256" key="3">
    <source>
        <dbReference type="ARBA" id="ARBA00023237"/>
    </source>
</evidence>
<dbReference type="InterPro" id="IPR005565">
    <property type="entry name" value="Hemolysn_activator_HlyB_C"/>
</dbReference>
<sequence>MKLYLRVLVVGWAVCPWGAYAQAVAPAGNPLDSLPQTPAVAPPPKPQVQITPPQQSADFLAQTVVPRQFDIVGVRSVPFDSVAKVFAPLAGQPVTLARIVETGTEITRIYQQAGYALSFAFVPPQDFRNGVVKVTVVEGHIAQLRIEGQAGKSEALLRELAEPLLAEKPLRSETFHCQTQLMARIPGVRVTASAQLPTTTDGATTLVLASSHQPVSVSLGADLRQGHSKAMATVLANDLLGAGSQLTATSLLRPWDEERFLAVGYRQWLNRQGSMLRVNASEYRQTVQDGPGLVGIDDLTQQRRIDVSVQHPLRLDQRTVLMAAAGIYGLNYQRGFTERASGAQLVTQEHVRALYAQLDWTSAQERTVRNASLMLVHGLNALGAGTERSTNFGVEPAPNPAKLAFWRLAWDAGLRSNKASGVGAAVSFGGQYSPDILPIAERISFGGSRFGRGYQAGEVTGDSGIGAAVELNYSWPVQQKWLKQVQPYVLYEAARTRQEQRGVPSASLRSASVGVRLNNQRYYSADFALAKPLGDPAFNNPDRKLRVSVLLSYQLD</sequence>
<dbReference type="PANTHER" id="PTHR34597">
    <property type="entry name" value="SLR1661 PROTEIN"/>
    <property type="match status" value="1"/>
</dbReference>
<keyword evidence="2" id="KW-0812">Transmembrane</keyword>
<gene>
    <name evidence="7" type="ORF">CRM82_18845</name>
</gene>
<evidence type="ECO:0000259" key="6">
    <source>
        <dbReference type="Pfam" id="PF08479"/>
    </source>
</evidence>